<name>A0AAD6BTF9_9TELE</name>
<dbReference type="AlphaFoldDB" id="A0AAD6BTF9"/>
<proteinExistence type="predicted"/>
<sequence>MCSDINGCIEPNLKTLCKIAVIQYSLEHSGLPHDIRFQFLLTSRELNLPQPACLIALIISFSGYSEAMVPPNPPWLSDYPMGRVRLLLGVPSLESVSP</sequence>
<gene>
    <name evidence="1" type="ORF">JOQ06_019733</name>
</gene>
<accession>A0AAD6BTF9</accession>
<evidence type="ECO:0000313" key="2">
    <source>
        <dbReference type="Proteomes" id="UP001219934"/>
    </source>
</evidence>
<keyword evidence="2" id="KW-1185">Reference proteome</keyword>
<protein>
    <submittedName>
        <fullName evidence="1">Uncharacterized protein</fullName>
    </submittedName>
</protein>
<organism evidence="1 2">
    <name type="scientific">Pogonophryne albipinna</name>
    <dbReference type="NCBI Taxonomy" id="1090488"/>
    <lineage>
        <taxon>Eukaryota</taxon>
        <taxon>Metazoa</taxon>
        <taxon>Chordata</taxon>
        <taxon>Craniata</taxon>
        <taxon>Vertebrata</taxon>
        <taxon>Euteleostomi</taxon>
        <taxon>Actinopterygii</taxon>
        <taxon>Neopterygii</taxon>
        <taxon>Teleostei</taxon>
        <taxon>Neoteleostei</taxon>
        <taxon>Acanthomorphata</taxon>
        <taxon>Eupercaria</taxon>
        <taxon>Perciformes</taxon>
        <taxon>Notothenioidei</taxon>
        <taxon>Pogonophryne</taxon>
    </lineage>
</organism>
<evidence type="ECO:0000313" key="1">
    <source>
        <dbReference type="EMBL" id="KAJ4948196.1"/>
    </source>
</evidence>
<reference evidence="1" key="1">
    <citation type="submission" date="2022-11" db="EMBL/GenBank/DDBJ databases">
        <title>Chromosome-level genome of Pogonophryne albipinna.</title>
        <authorList>
            <person name="Jo E."/>
        </authorList>
    </citation>
    <scope>NUCLEOTIDE SEQUENCE</scope>
    <source>
        <strain evidence="1">SGF0006</strain>
        <tissue evidence="1">Muscle</tissue>
    </source>
</reference>
<dbReference type="EMBL" id="JAPTMU010000001">
    <property type="protein sequence ID" value="KAJ4948196.1"/>
    <property type="molecule type" value="Genomic_DNA"/>
</dbReference>
<dbReference type="Proteomes" id="UP001219934">
    <property type="component" value="Unassembled WGS sequence"/>
</dbReference>
<comment type="caution">
    <text evidence="1">The sequence shown here is derived from an EMBL/GenBank/DDBJ whole genome shotgun (WGS) entry which is preliminary data.</text>
</comment>